<evidence type="ECO:0000256" key="1">
    <source>
        <dbReference type="ARBA" id="ARBA00004123"/>
    </source>
</evidence>
<keyword evidence="4" id="KW-0939">Gibberellin signaling pathway</keyword>
<reference evidence="10" key="2">
    <citation type="submission" date="2019-10" db="EMBL/GenBank/DDBJ databases">
        <title>A de novo genome assembly of a pear dwarfing rootstock.</title>
        <authorList>
            <person name="Wang F."/>
            <person name="Wang J."/>
            <person name="Li S."/>
            <person name="Zhang Y."/>
            <person name="Fang M."/>
            <person name="Ma L."/>
            <person name="Zhao Y."/>
            <person name="Jiang S."/>
        </authorList>
    </citation>
    <scope>NUCLEOTIDE SEQUENCE [LARGE SCALE GENOMIC DNA]</scope>
</reference>
<sequence>MKRASSGDDSMAAASSADVKMKRIKVEEEEEMVDDCVDQDELKGAGFSNLDDNLIFEVFKHVDARTLGMASCVSKQWHKTAEDERLWELICNRHWHNIGCGKQQLRSVVLALGGFRRLHSLSIWPFSKPSSASSSSAPSSSSSGASSSASPWAAAPVKPMPNPKPPTARWGKDELISELLCTVIPQFDLLEFGFAFYLVFDSTGEYGQTERETKWERRGYGRNKRLVSGYLAGSKGCEWQNGRFEGPSCRMYWECSYFLENCPTACCRNFVFGFLCPFVSSCWLRLAAADFDGVFLPTGGREGHLLVFQYIMS</sequence>
<comment type="pathway">
    <text evidence="2">Protein modification; protein ubiquitination.</text>
</comment>
<reference evidence="9 10" key="1">
    <citation type="submission" date="2019-09" db="EMBL/GenBank/DDBJ databases">
        <authorList>
            <person name="Ou C."/>
        </authorList>
    </citation>
    <scope>NUCLEOTIDE SEQUENCE [LARGE SCALE GENOMIC DNA]</scope>
    <source>
        <strain evidence="9">S2</strain>
        <tissue evidence="9">Leaf</tissue>
    </source>
</reference>
<dbReference type="GO" id="GO:0009937">
    <property type="term" value="P:regulation of gibberellic acid mediated signaling pathway"/>
    <property type="evidence" value="ECO:0007669"/>
    <property type="project" value="InterPro"/>
</dbReference>
<evidence type="ECO:0000256" key="4">
    <source>
        <dbReference type="ARBA" id="ARBA00022941"/>
    </source>
</evidence>
<dbReference type="PANTHER" id="PTHR47750:SF7">
    <property type="entry name" value="F-BOX PROTEIN"/>
    <property type="match status" value="1"/>
</dbReference>
<feature type="region of interest" description="Disordered" evidence="7">
    <location>
        <begin position="134"/>
        <end position="168"/>
    </location>
</feature>
<feature type="compositionally biased region" description="Low complexity" evidence="7">
    <location>
        <begin position="134"/>
        <end position="157"/>
    </location>
</feature>
<dbReference type="EMBL" id="SMOL01000401">
    <property type="protein sequence ID" value="KAB2619443.1"/>
    <property type="molecule type" value="Genomic_DNA"/>
</dbReference>
<dbReference type="PROSITE" id="PS50181">
    <property type="entry name" value="FBOX"/>
    <property type="match status" value="1"/>
</dbReference>
<dbReference type="Gene3D" id="1.20.1280.50">
    <property type="match status" value="1"/>
</dbReference>
<dbReference type="InterPro" id="IPR036047">
    <property type="entry name" value="F-box-like_dom_sf"/>
</dbReference>
<comment type="caution">
    <text evidence="9">The sequence shown here is derived from an EMBL/GenBank/DDBJ whole genome shotgun (WGS) entry which is preliminary data.</text>
</comment>
<evidence type="ECO:0000313" key="9">
    <source>
        <dbReference type="EMBL" id="KAB2619443.1"/>
    </source>
</evidence>
<feature type="domain" description="F-box" evidence="8">
    <location>
        <begin position="44"/>
        <end position="90"/>
    </location>
</feature>
<dbReference type="SUPFAM" id="SSF81383">
    <property type="entry name" value="F-box domain"/>
    <property type="match status" value="1"/>
</dbReference>
<gene>
    <name evidence="9" type="ORF">D8674_015312</name>
</gene>
<dbReference type="Pfam" id="PF00646">
    <property type="entry name" value="F-box"/>
    <property type="match status" value="1"/>
</dbReference>
<organism evidence="9 10">
    <name type="scientific">Pyrus ussuriensis x Pyrus communis</name>
    <dbReference type="NCBI Taxonomy" id="2448454"/>
    <lineage>
        <taxon>Eukaryota</taxon>
        <taxon>Viridiplantae</taxon>
        <taxon>Streptophyta</taxon>
        <taxon>Embryophyta</taxon>
        <taxon>Tracheophyta</taxon>
        <taxon>Spermatophyta</taxon>
        <taxon>Magnoliopsida</taxon>
        <taxon>eudicotyledons</taxon>
        <taxon>Gunneridae</taxon>
        <taxon>Pentapetalae</taxon>
        <taxon>rosids</taxon>
        <taxon>fabids</taxon>
        <taxon>Rosales</taxon>
        <taxon>Rosaceae</taxon>
        <taxon>Amygdaloideae</taxon>
        <taxon>Maleae</taxon>
        <taxon>Pyrus</taxon>
    </lineage>
</organism>
<evidence type="ECO:0000256" key="3">
    <source>
        <dbReference type="ARBA" id="ARBA00022786"/>
    </source>
</evidence>
<evidence type="ECO:0000256" key="5">
    <source>
        <dbReference type="ARBA" id="ARBA00023242"/>
    </source>
</evidence>
<comment type="subcellular location">
    <subcellularLocation>
        <location evidence="1">Nucleus</location>
    </subcellularLocation>
</comment>
<evidence type="ECO:0000313" key="10">
    <source>
        <dbReference type="Proteomes" id="UP000327157"/>
    </source>
</evidence>
<reference evidence="9 10" key="3">
    <citation type="submission" date="2019-11" db="EMBL/GenBank/DDBJ databases">
        <title>A de novo genome assembly of a pear dwarfing rootstock.</title>
        <authorList>
            <person name="Wang F."/>
            <person name="Wang J."/>
            <person name="Li S."/>
            <person name="Zhang Y."/>
            <person name="Fang M."/>
            <person name="Ma L."/>
            <person name="Zhao Y."/>
            <person name="Jiang S."/>
        </authorList>
    </citation>
    <scope>NUCLEOTIDE SEQUENCE [LARGE SCALE GENOMIC DNA]</scope>
    <source>
        <strain evidence="9">S2</strain>
        <tissue evidence="9">Leaf</tissue>
    </source>
</reference>
<keyword evidence="10" id="KW-1185">Reference proteome</keyword>
<dbReference type="AlphaFoldDB" id="A0A5N5GXY2"/>
<keyword evidence="5" id="KW-0539">Nucleus</keyword>
<dbReference type="OrthoDB" id="1896968at2759"/>
<evidence type="ECO:0000256" key="7">
    <source>
        <dbReference type="SAM" id="MobiDB-lite"/>
    </source>
</evidence>
<evidence type="ECO:0000256" key="2">
    <source>
        <dbReference type="ARBA" id="ARBA00004906"/>
    </source>
</evidence>
<evidence type="ECO:0000259" key="8">
    <source>
        <dbReference type="PROSITE" id="PS50181"/>
    </source>
</evidence>
<proteinExistence type="predicted"/>
<name>A0A5N5GXY2_9ROSA</name>
<dbReference type="InterPro" id="IPR001810">
    <property type="entry name" value="F-box_dom"/>
</dbReference>
<evidence type="ECO:0000256" key="6">
    <source>
        <dbReference type="ARBA" id="ARBA00069742"/>
    </source>
</evidence>
<dbReference type="PANTHER" id="PTHR47750">
    <property type="entry name" value="F-BOX PROTEIN SNE"/>
    <property type="match status" value="1"/>
</dbReference>
<dbReference type="FunFam" id="1.20.1280.50:FF:000067">
    <property type="entry name" value="F-box protein GID2"/>
    <property type="match status" value="1"/>
</dbReference>
<dbReference type="GO" id="GO:0019005">
    <property type="term" value="C:SCF ubiquitin ligase complex"/>
    <property type="evidence" value="ECO:0007669"/>
    <property type="project" value="InterPro"/>
</dbReference>
<dbReference type="InterPro" id="IPR044184">
    <property type="entry name" value="SNE/GID2"/>
</dbReference>
<dbReference type="GO" id="GO:0005634">
    <property type="term" value="C:nucleus"/>
    <property type="evidence" value="ECO:0007669"/>
    <property type="project" value="UniProtKB-SubCell"/>
</dbReference>
<dbReference type="SMART" id="SM00256">
    <property type="entry name" value="FBOX"/>
    <property type="match status" value="1"/>
</dbReference>
<accession>A0A5N5GXY2</accession>
<protein>
    <recommendedName>
        <fullName evidence="6">F-box protein GID2</fullName>
    </recommendedName>
</protein>
<dbReference type="GO" id="GO:0009740">
    <property type="term" value="P:gibberellic acid mediated signaling pathway"/>
    <property type="evidence" value="ECO:0007669"/>
    <property type="project" value="UniProtKB-KW"/>
</dbReference>
<dbReference type="CDD" id="cd22151">
    <property type="entry name" value="F-box_AtGID2-like"/>
    <property type="match status" value="1"/>
</dbReference>
<keyword evidence="3" id="KW-0833">Ubl conjugation pathway</keyword>
<dbReference type="Proteomes" id="UP000327157">
    <property type="component" value="Chromosome 15"/>
</dbReference>